<reference evidence="1 2" key="1">
    <citation type="submission" date="2015-01" db="EMBL/GenBank/DDBJ databases">
        <title>Evolution of Trichinella species and genotypes.</title>
        <authorList>
            <person name="Korhonen P.K."/>
            <person name="Edoardo P."/>
            <person name="Giuseppe L.R."/>
            <person name="Gasser R.B."/>
        </authorList>
    </citation>
    <scope>NUCLEOTIDE SEQUENCE [LARGE SCALE GENOMIC DNA]</scope>
    <source>
        <strain evidence="1">ISS1029</strain>
    </source>
</reference>
<gene>
    <name evidence="1" type="ORF">T11_8694</name>
</gene>
<keyword evidence="2" id="KW-1185">Reference proteome</keyword>
<sequence length="223" mass="25611">MTEFEFLSCDYQLPVYKHGAIACTLWGLLVGGRCGGHPNDLCHQTAYICRSIFYANAHTYLSVKLTLCYCSAFQLRNLISAKFLEWDFDVGEQIVVLFFVLSKQARLRFETEFYVRFATIPTAGEWRQLCGTRTNELPKARSRDRITEDVVPKFVNWAAANYCLSNAVFTTGNANARVWVPLQRSTISEKQQNSRPDFNTKYSKFNYYGKPEVSMKPSKLDKC</sequence>
<protein>
    <submittedName>
        <fullName evidence="1">Uncharacterized protein</fullName>
    </submittedName>
</protein>
<dbReference type="EMBL" id="JYDP01000009">
    <property type="protein sequence ID" value="KRZ16823.1"/>
    <property type="molecule type" value="Genomic_DNA"/>
</dbReference>
<dbReference type="AlphaFoldDB" id="A0A0V1I328"/>
<accession>A0A0V1I328</accession>
<proteinExistence type="predicted"/>
<evidence type="ECO:0000313" key="1">
    <source>
        <dbReference type="EMBL" id="KRZ16823.1"/>
    </source>
</evidence>
<organism evidence="1 2">
    <name type="scientific">Trichinella zimbabwensis</name>
    <dbReference type="NCBI Taxonomy" id="268475"/>
    <lineage>
        <taxon>Eukaryota</taxon>
        <taxon>Metazoa</taxon>
        <taxon>Ecdysozoa</taxon>
        <taxon>Nematoda</taxon>
        <taxon>Enoplea</taxon>
        <taxon>Dorylaimia</taxon>
        <taxon>Trichinellida</taxon>
        <taxon>Trichinellidae</taxon>
        <taxon>Trichinella</taxon>
    </lineage>
</organism>
<comment type="caution">
    <text evidence="1">The sequence shown here is derived from an EMBL/GenBank/DDBJ whole genome shotgun (WGS) entry which is preliminary data.</text>
</comment>
<evidence type="ECO:0000313" key="2">
    <source>
        <dbReference type="Proteomes" id="UP000055024"/>
    </source>
</evidence>
<name>A0A0V1I328_9BILA</name>
<dbReference type="Proteomes" id="UP000055024">
    <property type="component" value="Unassembled WGS sequence"/>
</dbReference>